<comment type="caution">
    <text evidence="1">The sequence shown here is derived from an EMBL/GenBank/DDBJ whole genome shotgun (WGS) entry which is preliminary data.</text>
</comment>
<accession>A0A4Q0UAI5</accession>
<reference evidence="1" key="2">
    <citation type="submission" date="2021-09" db="EMBL/GenBank/DDBJ databases">
        <authorList>
            <person name="Gilroy R."/>
        </authorList>
    </citation>
    <scope>NUCLEOTIDE SEQUENCE</scope>
    <source>
        <strain evidence="1">4100</strain>
    </source>
</reference>
<dbReference type="EMBL" id="DYXT01000038">
    <property type="protein sequence ID" value="HJE39529.1"/>
    <property type="molecule type" value="Genomic_DNA"/>
</dbReference>
<protein>
    <submittedName>
        <fullName evidence="1">Acyltransferase</fullName>
    </submittedName>
</protein>
<proteinExistence type="predicted"/>
<dbReference type="AlphaFoldDB" id="A0A4Q0UAI5"/>
<reference evidence="1" key="1">
    <citation type="journal article" date="2021" name="PeerJ">
        <title>Extensive microbial diversity within the chicken gut microbiome revealed by metagenomics and culture.</title>
        <authorList>
            <person name="Gilroy R."/>
            <person name="Ravi A."/>
            <person name="Getino M."/>
            <person name="Pursley I."/>
            <person name="Horton D.L."/>
            <person name="Alikhan N.F."/>
            <person name="Baker D."/>
            <person name="Gharbi K."/>
            <person name="Hall N."/>
            <person name="Watson M."/>
            <person name="Adriaenssens E.M."/>
            <person name="Foster-Nyarko E."/>
            <person name="Jarju S."/>
            <person name="Secka A."/>
            <person name="Antonio M."/>
            <person name="Oren A."/>
            <person name="Chaudhuri R.R."/>
            <person name="La Ragione R."/>
            <person name="Hildebrand F."/>
            <person name="Pallen M.J."/>
        </authorList>
    </citation>
    <scope>NUCLEOTIDE SEQUENCE</scope>
    <source>
        <strain evidence="1">4100</strain>
    </source>
</reference>
<evidence type="ECO:0000313" key="2">
    <source>
        <dbReference type="Proteomes" id="UP000711407"/>
    </source>
</evidence>
<sequence length="379" mass="43446">MNHAIKYPNQHSNWIASAKTITLLLVILGHCNYFEVLTPYGGVSHPSPHTLSQSIINGVIGFIYAFHMPFFMALSGLLYKLNVEKYNRLPKSTYFKKKFCRLIIPFFLTTLLVSVPLKYISGYRDAAESPVNDIFWGQFMILGNTHLWFVAALFWIFLFFYTIRRTSILNNPLSWIVLLLLHDVGTMWVMSGNSGHIQPPLGLTKAFAMMIYFAIGFQFLANKNILGCLNVSGKICFMTVLCYIGCYIAYCNLNPDITLLWSLRFYIIRPLIAIGGIFTMTIVSMWVHHKTSMANHRLFKRLGNDSYELYLFSDPFNYVILAAALFLSDTVTSSEWYTCLIFVFRFFATIILAYGVIFLMNAFKSGYNTIKQRNITLSV</sequence>
<dbReference type="GO" id="GO:0016747">
    <property type="term" value="F:acyltransferase activity, transferring groups other than amino-acyl groups"/>
    <property type="evidence" value="ECO:0007669"/>
    <property type="project" value="InterPro"/>
</dbReference>
<keyword evidence="1" id="KW-0012">Acyltransferase</keyword>
<dbReference type="Proteomes" id="UP000711407">
    <property type="component" value="Unassembled WGS sequence"/>
</dbReference>
<name>A0A4Q0UAI5_9BACT</name>
<keyword evidence="1" id="KW-0808">Transferase</keyword>
<dbReference type="Pfam" id="PF01757">
    <property type="entry name" value="Acyl_transf_3"/>
    <property type="match status" value="1"/>
</dbReference>
<dbReference type="InterPro" id="IPR002656">
    <property type="entry name" value="Acyl_transf_3_dom"/>
</dbReference>
<gene>
    <name evidence="1" type="ORF">K8V47_07230</name>
</gene>
<evidence type="ECO:0000313" key="1">
    <source>
        <dbReference type="EMBL" id="HJE39529.1"/>
    </source>
</evidence>
<organism evidence="1 2">
    <name type="scientific">Candidatus Amulumruptor caecigallinarius</name>
    <dbReference type="NCBI Taxonomy" id="2109911"/>
    <lineage>
        <taxon>Bacteria</taxon>
        <taxon>Pseudomonadati</taxon>
        <taxon>Bacteroidota</taxon>
        <taxon>Bacteroidia</taxon>
        <taxon>Bacteroidales</taxon>
        <taxon>Muribaculaceae</taxon>
        <taxon>Candidatus Amulumruptor</taxon>
    </lineage>
</organism>